<name>A0A2K8K5Z4_9RHOB</name>
<reference evidence="2 3" key="1">
    <citation type="submission" date="2017-11" db="EMBL/GenBank/DDBJ databases">
        <title>Revised Sequence and Annotation of the Rhodobaca barguzinensis strain alga05 Genome.</title>
        <authorList>
            <person name="Kopejtka K."/>
            <person name="Tomasch J.M."/>
            <person name="Bunk B."/>
            <person name="Koblizek M."/>
        </authorList>
    </citation>
    <scope>NUCLEOTIDE SEQUENCE [LARGE SCALE GENOMIC DNA]</scope>
    <source>
        <strain evidence="3">alga05</strain>
    </source>
</reference>
<dbReference type="EMBL" id="CP024899">
    <property type="protein sequence ID" value="ATX64864.1"/>
    <property type="molecule type" value="Genomic_DNA"/>
</dbReference>
<evidence type="ECO:0000313" key="3">
    <source>
        <dbReference type="Proteomes" id="UP000228948"/>
    </source>
</evidence>
<organism evidence="2 3">
    <name type="scientific">Roseinatronobacter bogoriensis subsp. barguzinensis</name>
    <dbReference type="NCBI Taxonomy" id="441209"/>
    <lineage>
        <taxon>Bacteria</taxon>
        <taxon>Pseudomonadati</taxon>
        <taxon>Pseudomonadota</taxon>
        <taxon>Alphaproteobacteria</taxon>
        <taxon>Rhodobacterales</taxon>
        <taxon>Paracoccaceae</taxon>
        <taxon>Roseinatronobacter</taxon>
    </lineage>
</organism>
<dbReference type="Pfam" id="PF09537">
    <property type="entry name" value="DUF2383"/>
    <property type="match status" value="1"/>
</dbReference>
<proteinExistence type="predicted"/>
<gene>
    <name evidence="2" type="ORF">BG454_02610</name>
</gene>
<keyword evidence="3" id="KW-1185">Reference proteome</keyword>
<dbReference type="InterPro" id="IPR019052">
    <property type="entry name" value="DUF2383"/>
</dbReference>
<dbReference type="InterPro" id="IPR012347">
    <property type="entry name" value="Ferritin-like"/>
</dbReference>
<accession>A0A2K8K5Z4</accession>
<dbReference type="KEGG" id="rbg:BG454_02610"/>
<feature type="domain" description="DUF2383" evidence="1">
    <location>
        <begin position="52"/>
        <end position="158"/>
    </location>
</feature>
<dbReference type="Proteomes" id="UP000228948">
    <property type="component" value="Chromosome"/>
</dbReference>
<dbReference type="AlphaFoldDB" id="A0A2K8K5Z4"/>
<evidence type="ECO:0000259" key="1">
    <source>
        <dbReference type="Pfam" id="PF09537"/>
    </source>
</evidence>
<dbReference type="Gene3D" id="1.20.1260.10">
    <property type="match status" value="1"/>
</dbReference>
<dbReference type="STRING" id="441209.GCA_001870665_00702"/>
<evidence type="ECO:0000313" key="2">
    <source>
        <dbReference type="EMBL" id="ATX64864.1"/>
    </source>
</evidence>
<sequence>MRGSRASCGSFQMETWRRTWPPPVWQGNPNLPCTFIQHTFCICEENPMPTPVETLSALHTTVVDAVKGYDEAAKITKRDQIGTLCAGLKKTHMGHAHDIAGLLLERGERPDADGSYMSVVHKLVLNARFMITADEESLLPGLRDGEKRLLEVYDDTLREAEIAADAFQKAEIDVLKAHRTHILENIGKIDTHMQTAA</sequence>
<protein>
    <submittedName>
        <fullName evidence="2">DUF2383 domain-containing protein</fullName>
    </submittedName>
</protein>